<keyword evidence="1" id="KW-0812">Transmembrane</keyword>
<dbReference type="Proteomes" id="UP000095283">
    <property type="component" value="Unplaced"/>
</dbReference>
<reference evidence="3" key="1">
    <citation type="submission" date="2016-11" db="UniProtKB">
        <authorList>
            <consortium name="WormBaseParasite"/>
        </authorList>
    </citation>
    <scope>IDENTIFICATION</scope>
</reference>
<name>A0A1I7X642_HETBA</name>
<organism evidence="2 3">
    <name type="scientific">Heterorhabditis bacteriophora</name>
    <name type="common">Entomopathogenic nematode worm</name>
    <dbReference type="NCBI Taxonomy" id="37862"/>
    <lineage>
        <taxon>Eukaryota</taxon>
        <taxon>Metazoa</taxon>
        <taxon>Ecdysozoa</taxon>
        <taxon>Nematoda</taxon>
        <taxon>Chromadorea</taxon>
        <taxon>Rhabditida</taxon>
        <taxon>Rhabditina</taxon>
        <taxon>Rhabditomorpha</taxon>
        <taxon>Strongyloidea</taxon>
        <taxon>Heterorhabditidae</taxon>
        <taxon>Heterorhabditis</taxon>
    </lineage>
</organism>
<dbReference type="AlphaFoldDB" id="A0A1I7X642"/>
<keyword evidence="2" id="KW-1185">Reference proteome</keyword>
<proteinExistence type="predicted"/>
<evidence type="ECO:0000313" key="3">
    <source>
        <dbReference type="WBParaSite" id="Hba_13033"/>
    </source>
</evidence>
<evidence type="ECO:0000256" key="1">
    <source>
        <dbReference type="SAM" id="Phobius"/>
    </source>
</evidence>
<accession>A0A1I7X642</accession>
<sequence>MANSAVPSYLEIETEDIFILMEGVLLSPIPLFSRIASYYGLISSKPLPPRTDFTILAYAGLRGALGLILAMELYQTVTLLSLLFLYFESIKDWYISVHILLF</sequence>
<dbReference type="WBParaSite" id="Hba_13033">
    <property type="protein sequence ID" value="Hba_13033"/>
    <property type="gene ID" value="Hba_13033"/>
</dbReference>
<keyword evidence="1" id="KW-0472">Membrane</keyword>
<keyword evidence="1" id="KW-1133">Transmembrane helix</keyword>
<feature type="transmembrane region" description="Helical" evidence="1">
    <location>
        <begin position="63"/>
        <end position="87"/>
    </location>
</feature>
<protein>
    <submittedName>
        <fullName evidence="3">NADH-plastoquinone oxidoreductase subunit 2</fullName>
    </submittedName>
</protein>
<evidence type="ECO:0000313" key="2">
    <source>
        <dbReference type="Proteomes" id="UP000095283"/>
    </source>
</evidence>